<dbReference type="SUPFAM" id="SSF111369">
    <property type="entry name" value="HlyD-like secretion proteins"/>
    <property type="match status" value="1"/>
</dbReference>
<comment type="similarity">
    <text evidence="2">Belongs to the membrane fusion protein (MFP) (TC 8.A.1) family.</text>
</comment>
<evidence type="ECO:0000256" key="1">
    <source>
        <dbReference type="ARBA" id="ARBA00004196"/>
    </source>
</evidence>
<comment type="subcellular location">
    <subcellularLocation>
        <location evidence="1">Cell envelope</location>
    </subcellularLocation>
</comment>
<dbReference type="KEGG" id="ptaw:DW352_08865"/>
<dbReference type="GO" id="GO:0022857">
    <property type="term" value="F:transmembrane transporter activity"/>
    <property type="evidence" value="ECO:0007669"/>
    <property type="project" value="InterPro"/>
</dbReference>
<keyword evidence="7" id="KW-1185">Reference proteome</keyword>
<evidence type="ECO:0000313" key="6">
    <source>
        <dbReference type="EMBL" id="AXK80612.1"/>
    </source>
</evidence>
<keyword evidence="3 4" id="KW-0175">Coiled coil</keyword>
<dbReference type="RefSeq" id="WP_115690435.1">
    <property type="nucleotide sequence ID" value="NZ_CP031417.1"/>
</dbReference>
<sequence>MTVRHALIAAFVALALAGCDKSNERQLQGWVEADLIFVSPDEQGRVEVLKVREGDTVRKGDLLFTVDDDLQKADLEVRRTAVVNAQQAFDRAKELLKTAAGTQKTYDDAEAALRQAKANLEWSQTRLARRTANSPADGTIQQIYYRPGETVQPGRPVLSLLPPGNLKIRFFAPETELATVKFGDTVAVSCDGCEPGLTAKVSFIARSSEYTPPVIYSLEERSKLVYMIEARPAQPEKFRVGQPVTVTLPEAATEAAK</sequence>
<dbReference type="GO" id="GO:0030313">
    <property type="term" value="C:cell envelope"/>
    <property type="evidence" value="ECO:0007669"/>
    <property type="project" value="UniProtKB-SubCell"/>
</dbReference>
<dbReference type="NCBIfam" id="TIGR01730">
    <property type="entry name" value="RND_mfp"/>
    <property type="match status" value="1"/>
</dbReference>
<name>A0A345ZUL5_9HYPH</name>
<dbReference type="EMBL" id="CP031417">
    <property type="protein sequence ID" value="AXK80612.1"/>
    <property type="molecule type" value="Genomic_DNA"/>
</dbReference>
<evidence type="ECO:0000256" key="3">
    <source>
        <dbReference type="ARBA" id="ARBA00023054"/>
    </source>
</evidence>
<dbReference type="Gene3D" id="2.40.30.170">
    <property type="match status" value="1"/>
</dbReference>
<dbReference type="InterPro" id="IPR058625">
    <property type="entry name" value="MdtA-like_BSH"/>
</dbReference>
<proteinExistence type="inferred from homology"/>
<dbReference type="Pfam" id="PF25917">
    <property type="entry name" value="BSH_RND"/>
    <property type="match status" value="1"/>
</dbReference>
<dbReference type="PROSITE" id="PS51257">
    <property type="entry name" value="PROKAR_LIPOPROTEIN"/>
    <property type="match status" value="1"/>
</dbReference>
<accession>A0A345ZUL5</accession>
<dbReference type="GO" id="GO:0016020">
    <property type="term" value="C:membrane"/>
    <property type="evidence" value="ECO:0007669"/>
    <property type="project" value="InterPro"/>
</dbReference>
<dbReference type="PANTHER" id="PTHR32347:SF23">
    <property type="entry name" value="BLL5650 PROTEIN"/>
    <property type="match status" value="1"/>
</dbReference>
<dbReference type="OrthoDB" id="9809385at2"/>
<evidence type="ECO:0000259" key="5">
    <source>
        <dbReference type="Pfam" id="PF25917"/>
    </source>
</evidence>
<dbReference type="AlphaFoldDB" id="A0A345ZUL5"/>
<evidence type="ECO:0000256" key="4">
    <source>
        <dbReference type="SAM" id="Coils"/>
    </source>
</evidence>
<dbReference type="InterPro" id="IPR050465">
    <property type="entry name" value="UPF0194_transport"/>
</dbReference>
<dbReference type="Gene3D" id="2.40.50.100">
    <property type="match status" value="1"/>
</dbReference>
<organism evidence="6 7">
    <name type="scientific">Pseudolabrys taiwanensis</name>
    <dbReference type="NCBI Taxonomy" id="331696"/>
    <lineage>
        <taxon>Bacteria</taxon>
        <taxon>Pseudomonadati</taxon>
        <taxon>Pseudomonadota</taxon>
        <taxon>Alphaproteobacteria</taxon>
        <taxon>Hyphomicrobiales</taxon>
        <taxon>Xanthobacteraceae</taxon>
        <taxon>Pseudolabrys</taxon>
    </lineage>
</organism>
<gene>
    <name evidence="6" type="ORF">DW352_08865</name>
</gene>
<dbReference type="Proteomes" id="UP000254889">
    <property type="component" value="Chromosome"/>
</dbReference>
<feature type="domain" description="Multidrug resistance protein MdtA-like barrel-sandwich hybrid" evidence="5">
    <location>
        <begin position="38"/>
        <end position="156"/>
    </location>
</feature>
<dbReference type="Gene3D" id="1.10.287.470">
    <property type="entry name" value="Helix hairpin bin"/>
    <property type="match status" value="1"/>
</dbReference>
<dbReference type="InterPro" id="IPR006143">
    <property type="entry name" value="RND_pump_MFP"/>
</dbReference>
<protein>
    <submittedName>
        <fullName evidence="6">Efflux RND transporter periplasmic adaptor subunit</fullName>
    </submittedName>
</protein>
<evidence type="ECO:0000313" key="7">
    <source>
        <dbReference type="Proteomes" id="UP000254889"/>
    </source>
</evidence>
<feature type="coiled-coil region" evidence="4">
    <location>
        <begin position="99"/>
        <end position="126"/>
    </location>
</feature>
<evidence type="ECO:0000256" key="2">
    <source>
        <dbReference type="ARBA" id="ARBA00009477"/>
    </source>
</evidence>
<dbReference type="PANTHER" id="PTHR32347">
    <property type="entry name" value="EFFLUX SYSTEM COMPONENT YKNX-RELATED"/>
    <property type="match status" value="1"/>
</dbReference>
<reference evidence="6 7" key="1">
    <citation type="submission" date="2018-07" db="EMBL/GenBank/DDBJ databases">
        <authorList>
            <person name="Quirk P.G."/>
            <person name="Krulwich T.A."/>
        </authorList>
    </citation>
    <scope>NUCLEOTIDE SEQUENCE [LARGE SCALE GENOMIC DNA]</scope>
    <source>
        <strain evidence="6 7">CC-BB4</strain>
    </source>
</reference>